<feature type="domain" description="DUF4440" evidence="1">
    <location>
        <begin position="14"/>
        <end position="119"/>
    </location>
</feature>
<organism evidence="2 3">
    <name type="scientific">Pseudoxanthomonas helianthi</name>
    <dbReference type="NCBI Taxonomy" id="1453541"/>
    <lineage>
        <taxon>Bacteria</taxon>
        <taxon>Pseudomonadati</taxon>
        <taxon>Pseudomonadota</taxon>
        <taxon>Gammaproteobacteria</taxon>
        <taxon>Lysobacterales</taxon>
        <taxon>Lysobacteraceae</taxon>
        <taxon>Pseudoxanthomonas</taxon>
    </lineage>
</organism>
<reference evidence="2" key="2">
    <citation type="submission" date="2021-03" db="EMBL/GenBank/DDBJ databases">
        <authorList>
            <person name="Cao W."/>
        </authorList>
    </citation>
    <scope>NUCLEOTIDE SEQUENCE</scope>
    <source>
        <strain evidence="2">110414</strain>
    </source>
</reference>
<dbReference type="Proteomes" id="UP000673447">
    <property type="component" value="Unassembled WGS sequence"/>
</dbReference>
<name>A0A941ATN5_9GAMM</name>
<dbReference type="InterPro" id="IPR027843">
    <property type="entry name" value="DUF4440"/>
</dbReference>
<dbReference type="SUPFAM" id="SSF54427">
    <property type="entry name" value="NTF2-like"/>
    <property type="match status" value="1"/>
</dbReference>
<evidence type="ECO:0000259" key="1">
    <source>
        <dbReference type="Pfam" id="PF14534"/>
    </source>
</evidence>
<dbReference type="Gene3D" id="3.10.450.50">
    <property type="match status" value="1"/>
</dbReference>
<reference evidence="2" key="1">
    <citation type="journal article" date="2016" name="Int. J. Syst. Evol. Microbiol.">
        <title>Pseudoxanthomonas helianthi sp. nov., isolated from roots of Jerusalem artichoke (Helianthus tuberosus).</title>
        <authorList>
            <person name="Kittiwongwattana C."/>
            <person name="Thawai C."/>
        </authorList>
    </citation>
    <scope>NUCLEOTIDE SEQUENCE</scope>
    <source>
        <strain evidence="2">110414</strain>
    </source>
</reference>
<comment type="caution">
    <text evidence="2">The sequence shown here is derived from an EMBL/GenBank/DDBJ whole genome shotgun (WGS) entry which is preliminary data.</text>
</comment>
<gene>
    <name evidence="2" type="ORF">J5837_05365</name>
</gene>
<protein>
    <submittedName>
        <fullName evidence="2">Nuclear transport factor 2 family protein</fullName>
    </submittedName>
</protein>
<dbReference type="InterPro" id="IPR032710">
    <property type="entry name" value="NTF2-like_dom_sf"/>
</dbReference>
<dbReference type="Pfam" id="PF14534">
    <property type="entry name" value="DUF4440"/>
    <property type="match status" value="1"/>
</dbReference>
<dbReference type="EMBL" id="JAGKTC010000001">
    <property type="protein sequence ID" value="MBP3983852.1"/>
    <property type="molecule type" value="Genomic_DNA"/>
</dbReference>
<accession>A0A941ATN5</accession>
<keyword evidence="3" id="KW-1185">Reference proteome</keyword>
<evidence type="ECO:0000313" key="3">
    <source>
        <dbReference type="Proteomes" id="UP000673447"/>
    </source>
</evidence>
<dbReference type="AlphaFoldDB" id="A0A941ATN5"/>
<proteinExistence type="predicted"/>
<evidence type="ECO:0000313" key="2">
    <source>
        <dbReference type="EMBL" id="MBP3983852.1"/>
    </source>
</evidence>
<sequence>MNTMTQAGIPAFLIELEDAFNEAMISNDVARISRCITDDWILVTPEAGPVPRSRILDVIGSGLLSHATMTKVATHACVAGDIAWVTGRGQNTGTFDGKPMAADEYITDIYRKVDGTWRCMLTHLTPVGGLPPGSA</sequence>